<evidence type="ECO:0000256" key="1">
    <source>
        <dbReference type="ARBA" id="ARBA00004141"/>
    </source>
</evidence>
<feature type="compositionally biased region" description="Polar residues" evidence="5">
    <location>
        <begin position="642"/>
        <end position="666"/>
    </location>
</feature>
<keyword evidence="10" id="KW-1185">Reference proteome</keyword>
<dbReference type="Pfam" id="PF16519">
    <property type="entry name" value="TRPM_tetra"/>
    <property type="match status" value="1"/>
</dbReference>
<dbReference type="Gene3D" id="1.20.5.1010">
    <property type="entry name" value="TRPM, tetramerisation domain"/>
    <property type="match status" value="1"/>
</dbReference>
<feature type="compositionally biased region" description="Polar residues" evidence="5">
    <location>
        <begin position="838"/>
        <end position="852"/>
    </location>
</feature>
<evidence type="ECO:0000256" key="6">
    <source>
        <dbReference type="SAM" id="Phobius"/>
    </source>
</evidence>
<dbReference type="GO" id="GO:0051262">
    <property type="term" value="P:protein tetramerization"/>
    <property type="evidence" value="ECO:0007669"/>
    <property type="project" value="InterPro"/>
</dbReference>
<evidence type="ECO:0000313" key="10">
    <source>
        <dbReference type="Proteomes" id="UP001283361"/>
    </source>
</evidence>
<evidence type="ECO:0000256" key="5">
    <source>
        <dbReference type="SAM" id="MobiDB-lite"/>
    </source>
</evidence>
<proteinExistence type="predicted"/>
<feature type="transmembrane region" description="Helical" evidence="6">
    <location>
        <begin position="45"/>
        <end position="67"/>
    </location>
</feature>
<protein>
    <recommendedName>
        <fullName evidence="11">Transient receptor potential cation channel trpm</fullName>
    </recommendedName>
</protein>
<comment type="caution">
    <text evidence="9">The sequence shown here is derived from an EMBL/GenBank/DDBJ whole genome shotgun (WGS) entry which is preliminary data.</text>
</comment>
<feature type="transmembrane region" description="Helical" evidence="6">
    <location>
        <begin position="113"/>
        <end position="133"/>
    </location>
</feature>
<feature type="compositionally biased region" description="Polar residues" evidence="5">
    <location>
        <begin position="511"/>
        <end position="522"/>
    </location>
</feature>
<name>A0AAE0Y3P2_9GAST</name>
<dbReference type="InterPro" id="IPR037162">
    <property type="entry name" value="TRPM_tetra_sf"/>
</dbReference>
<feature type="transmembrane region" description="Helical" evidence="6">
    <location>
        <begin position="186"/>
        <end position="208"/>
    </location>
</feature>
<dbReference type="PANTHER" id="PTHR13800:SF1">
    <property type="entry name" value="TRANSIENT RECEPTOR POTENTIAL CATION CHANNEL TRPM"/>
    <property type="match status" value="1"/>
</dbReference>
<feature type="region of interest" description="Disordered" evidence="5">
    <location>
        <begin position="483"/>
        <end position="525"/>
    </location>
</feature>
<sequence>MDFILRKISRAPKTTSRTFSSHCILIVASEPTKISMKLRVYISQLWNILDTLGISLFMVGFVLRFIPSTLRDAQLIYTVDIIFWNIRILEILSVNKYLGPYVKIIGKLLRDMCYFLTILFIAVTSFGLVRQSVHFQNKPVSWHTRLRNVWYYPYWMIYGELFADDIDPCDIEENNVDGICTIYASWLAPFLMFVFLLVANILMVNLLIARFNATFIRNNANSKEIWMFQRYALILQYEMRPILPPPFILITHIYLACKFIRRKCKGKRDFYDNGLKLFLSHEDTEKLHDFEEECMEDLYREKEMKHHSSTEERIKFINERVENMSLRLDDINVKDNHLRLTLGALDHRMARIDDLEASLHEALKIIKVMSERSTLGSQESLDYGRSRTYSSSSSIDGSHSQASGIGQVSNIEPVSVRTQPSPILVHSKKKTRAEQLRTFTSNVRQRQLSGSEFAMDESDQFVGEPAPSRSNTKATIPREVVRFSIGENPDVNNSSVDPTRAKAESGRQGDQIGSSDELSSQKQKMKNFASQVVRFAEPTVRSLDEPECGPAIDVMAKLDSDTHTTAKLPEYTVSDGGGAGPGESGQLDINAFKATEEGPSTDVLPTLRIDTPSSVAMPQQSPHTLRRRRSSSNSGTGLPALTINTTLANTPSLVPSSMPESSARFTTPSLEGISQSAARDLSSMFNPLIGEYTSITDNIDTSCLTDLSPPRSPTHTPGRVFSAAEGYKEVEDCLKERSAADTKQRELKQAEEMEHQRMESLIRHRLRQISQPDWLHLMGRQRQHQRHSTGGGLRADSRGEGSPSGSRRRGGGGCHADGGGGKAKPAGQRQQLGLPRTTGGNTTKRSRRTGLQTEQLARWAEAAAAVAAADQLGGPWGAAGAAAPRHRRRSHGGNPLTVSRPRANSHLAAQHGHRRRSITLQVPVLGRQGGRRHSVTLPVGHILGHNGHQVSHHGHLDINIEIVGDGDPPEGLEEQNGSEQKEGKEVQNGTGSLSLSETSAASDEDSENLSKPAAHLNGVSGHEKKVDGATVCLKRNGKAGVGLRSVNPMIDIHVIPPSD</sequence>
<dbReference type="PANTHER" id="PTHR13800">
    <property type="entry name" value="TRANSIENT RECEPTOR POTENTIAL CATION CHANNEL, SUBFAMILY M, MEMBER 6"/>
    <property type="match status" value="1"/>
</dbReference>
<evidence type="ECO:0000256" key="2">
    <source>
        <dbReference type="ARBA" id="ARBA00022692"/>
    </source>
</evidence>
<feature type="region of interest" description="Disordered" evidence="5">
    <location>
        <begin position="963"/>
        <end position="1022"/>
    </location>
</feature>
<evidence type="ECO:0008006" key="11">
    <source>
        <dbReference type="Google" id="ProtNLM"/>
    </source>
</evidence>
<gene>
    <name evidence="9" type="ORF">RRG08_034743</name>
</gene>
<dbReference type="GO" id="GO:0030001">
    <property type="term" value="P:metal ion transport"/>
    <property type="evidence" value="ECO:0007669"/>
    <property type="project" value="TreeGrafter"/>
</dbReference>
<comment type="subcellular location">
    <subcellularLocation>
        <location evidence="1">Membrane</location>
        <topology evidence="1">Multi-pass membrane protein</topology>
    </subcellularLocation>
</comment>
<keyword evidence="3 6" id="KW-1133">Transmembrane helix</keyword>
<reference evidence="9" key="1">
    <citation type="journal article" date="2023" name="G3 (Bethesda)">
        <title>A reference genome for the long-term kleptoplast-retaining sea slug Elysia crispata morphotype clarki.</title>
        <authorList>
            <person name="Eastman K.E."/>
            <person name="Pendleton A.L."/>
            <person name="Shaikh M.A."/>
            <person name="Suttiyut T."/>
            <person name="Ogas R."/>
            <person name="Tomko P."/>
            <person name="Gavelis G."/>
            <person name="Widhalm J.R."/>
            <person name="Wisecaver J.H."/>
        </authorList>
    </citation>
    <scope>NUCLEOTIDE SEQUENCE</scope>
    <source>
        <strain evidence="9">ECLA1</strain>
    </source>
</reference>
<dbReference type="Proteomes" id="UP001283361">
    <property type="component" value="Unassembled WGS sequence"/>
</dbReference>
<feature type="region of interest" description="Disordered" evidence="5">
    <location>
        <begin position="376"/>
        <end position="412"/>
    </location>
</feature>
<feature type="compositionally biased region" description="Polar residues" evidence="5">
    <location>
        <begin position="613"/>
        <end position="623"/>
    </location>
</feature>
<feature type="region of interest" description="Disordered" evidence="5">
    <location>
        <begin position="877"/>
        <end position="916"/>
    </location>
</feature>
<dbReference type="GO" id="GO:0005261">
    <property type="term" value="F:monoatomic cation channel activity"/>
    <property type="evidence" value="ECO:0007669"/>
    <property type="project" value="TreeGrafter"/>
</dbReference>
<evidence type="ECO:0000256" key="3">
    <source>
        <dbReference type="ARBA" id="ARBA00022989"/>
    </source>
</evidence>
<evidence type="ECO:0000256" key="4">
    <source>
        <dbReference type="ARBA" id="ARBA00023136"/>
    </source>
</evidence>
<keyword evidence="2 6" id="KW-0812">Transmembrane</keyword>
<evidence type="ECO:0000313" key="9">
    <source>
        <dbReference type="EMBL" id="KAK3730422.1"/>
    </source>
</evidence>
<feature type="region of interest" description="Disordered" evidence="5">
    <location>
        <begin position="613"/>
        <end position="666"/>
    </location>
</feature>
<feature type="compositionally biased region" description="Low complexity" evidence="5">
    <location>
        <begin position="989"/>
        <end position="1001"/>
    </location>
</feature>
<dbReference type="InterPro" id="IPR005821">
    <property type="entry name" value="Ion_trans_dom"/>
</dbReference>
<feature type="domain" description="TRPM tetramerisation" evidence="8">
    <location>
        <begin position="311"/>
        <end position="366"/>
    </location>
</feature>
<accession>A0AAE0Y3P2</accession>
<evidence type="ECO:0000259" key="8">
    <source>
        <dbReference type="Pfam" id="PF16519"/>
    </source>
</evidence>
<feature type="domain" description="Ion transport" evidence="7">
    <location>
        <begin position="35"/>
        <end position="218"/>
    </location>
</feature>
<dbReference type="InterPro" id="IPR032415">
    <property type="entry name" value="TRPM_tetra"/>
</dbReference>
<evidence type="ECO:0000259" key="7">
    <source>
        <dbReference type="Pfam" id="PF00520"/>
    </source>
</evidence>
<organism evidence="9 10">
    <name type="scientific">Elysia crispata</name>
    <name type="common">lettuce slug</name>
    <dbReference type="NCBI Taxonomy" id="231223"/>
    <lineage>
        <taxon>Eukaryota</taxon>
        <taxon>Metazoa</taxon>
        <taxon>Spiralia</taxon>
        <taxon>Lophotrochozoa</taxon>
        <taxon>Mollusca</taxon>
        <taxon>Gastropoda</taxon>
        <taxon>Heterobranchia</taxon>
        <taxon>Euthyneura</taxon>
        <taxon>Panpulmonata</taxon>
        <taxon>Sacoglossa</taxon>
        <taxon>Placobranchoidea</taxon>
        <taxon>Plakobranchidae</taxon>
        <taxon>Elysia</taxon>
    </lineage>
</organism>
<dbReference type="AlphaFoldDB" id="A0AAE0Y3P2"/>
<dbReference type="EMBL" id="JAWDGP010007081">
    <property type="protein sequence ID" value="KAK3730422.1"/>
    <property type="molecule type" value="Genomic_DNA"/>
</dbReference>
<feature type="compositionally biased region" description="Low complexity" evidence="5">
    <location>
        <begin position="386"/>
        <end position="403"/>
    </location>
</feature>
<feature type="compositionally biased region" description="Gly residues" evidence="5">
    <location>
        <begin position="811"/>
        <end position="822"/>
    </location>
</feature>
<feature type="region of interest" description="Disordered" evidence="5">
    <location>
        <begin position="779"/>
        <end position="852"/>
    </location>
</feature>
<dbReference type="Pfam" id="PF00520">
    <property type="entry name" value="Ion_trans"/>
    <property type="match status" value="1"/>
</dbReference>
<keyword evidence="4 6" id="KW-0472">Membrane</keyword>
<dbReference type="GO" id="GO:0005886">
    <property type="term" value="C:plasma membrane"/>
    <property type="evidence" value="ECO:0007669"/>
    <property type="project" value="TreeGrafter"/>
</dbReference>
<dbReference type="InterPro" id="IPR050927">
    <property type="entry name" value="TRPM"/>
</dbReference>